<comment type="caution">
    <text evidence="1">The sequence shown here is derived from an EMBL/GenBank/DDBJ whole genome shotgun (WGS) entry which is preliminary data.</text>
</comment>
<dbReference type="Pfam" id="PF08713">
    <property type="entry name" value="DNA_alkylation"/>
    <property type="match status" value="1"/>
</dbReference>
<dbReference type="CDD" id="cd07064">
    <property type="entry name" value="AlkD_like_1"/>
    <property type="match status" value="1"/>
</dbReference>
<dbReference type="SUPFAM" id="SSF48371">
    <property type="entry name" value="ARM repeat"/>
    <property type="match status" value="1"/>
</dbReference>
<dbReference type="InterPro" id="IPR014825">
    <property type="entry name" value="DNA_alkylation"/>
</dbReference>
<dbReference type="PANTHER" id="PTHR34070">
    <property type="entry name" value="ARMADILLO-TYPE FOLD"/>
    <property type="match status" value="1"/>
</dbReference>
<dbReference type="RefSeq" id="WP_106187627.1">
    <property type="nucleotide sequence ID" value="NZ_PVTF01000004.1"/>
</dbReference>
<sequence length="223" mass="25382">MDLVEAARAGLAEAADPVKAEGMRAYMKSAMPFRGVAKPERAKLARALFAAHPMPDRDTWRATALRLWREAEYREERYLALDLTGAYRRWQDVDLLPLYDELVVTGAWWDFVDEVASRRVGPLLRAHPAEVAAVMRTWSGDADRWRRRTSVICQLGARWATDTDLLTDCVEATTADPDFFLRKAIGWALRDYAKTDPAWVRDFVDTHPALSPLSRREALKHLG</sequence>
<dbReference type="AlphaFoldDB" id="A0A2T0T938"/>
<reference evidence="1 2" key="1">
    <citation type="submission" date="2018-03" db="EMBL/GenBank/DDBJ databases">
        <title>Genomic Encyclopedia of Archaeal and Bacterial Type Strains, Phase II (KMG-II): from individual species to whole genera.</title>
        <authorList>
            <person name="Goeker M."/>
        </authorList>
    </citation>
    <scope>NUCLEOTIDE SEQUENCE [LARGE SCALE GENOMIC DNA]</scope>
    <source>
        <strain evidence="1 2">DSM 44720</strain>
    </source>
</reference>
<proteinExistence type="predicted"/>
<protein>
    <submittedName>
        <fullName evidence="1">3-methyladenine DNA glycosylase AlkD</fullName>
    </submittedName>
</protein>
<evidence type="ECO:0000313" key="2">
    <source>
        <dbReference type="Proteomes" id="UP000239494"/>
    </source>
</evidence>
<dbReference type="PANTHER" id="PTHR34070:SF1">
    <property type="entry name" value="DNA ALKYLATION REPAIR PROTEIN"/>
    <property type="match status" value="1"/>
</dbReference>
<evidence type="ECO:0000313" key="1">
    <source>
        <dbReference type="EMBL" id="PRY42187.1"/>
    </source>
</evidence>
<dbReference type="Gene3D" id="1.25.10.90">
    <property type="match status" value="1"/>
</dbReference>
<gene>
    <name evidence="1" type="ORF">CLV43_10417</name>
</gene>
<name>A0A2T0T938_9PSEU</name>
<dbReference type="EMBL" id="PVTF01000004">
    <property type="protein sequence ID" value="PRY42187.1"/>
    <property type="molecule type" value="Genomic_DNA"/>
</dbReference>
<keyword evidence="2" id="KW-1185">Reference proteome</keyword>
<dbReference type="InterPro" id="IPR016024">
    <property type="entry name" value="ARM-type_fold"/>
</dbReference>
<accession>A0A2T0T938</accession>
<dbReference type="Proteomes" id="UP000239494">
    <property type="component" value="Unassembled WGS sequence"/>
</dbReference>
<organism evidence="1 2">
    <name type="scientific">Umezawaea tangerina</name>
    <dbReference type="NCBI Taxonomy" id="84725"/>
    <lineage>
        <taxon>Bacteria</taxon>
        <taxon>Bacillati</taxon>
        <taxon>Actinomycetota</taxon>
        <taxon>Actinomycetes</taxon>
        <taxon>Pseudonocardiales</taxon>
        <taxon>Pseudonocardiaceae</taxon>
        <taxon>Umezawaea</taxon>
    </lineage>
</organism>
<dbReference type="OrthoDB" id="9775346at2"/>